<reference evidence="3" key="1">
    <citation type="submission" date="2022-11" db="UniProtKB">
        <authorList>
            <consortium name="WormBaseParasite"/>
        </authorList>
    </citation>
    <scope>IDENTIFICATION</scope>
</reference>
<name>A0A914Q6K7_9BILA</name>
<dbReference type="Proteomes" id="UP000887578">
    <property type="component" value="Unplaced"/>
</dbReference>
<evidence type="ECO:0000313" key="3">
    <source>
        <dbReference type="WBParaSite" id="PDA_v2.g26627.t1"/>
    </source>
</evidence>
<protein>
    <submittedName>
        <fullName evidence="3">Uncharacterized protein</fullName>
    </submittedName>
</protein>
<organism evidence="2 3">
    <name type="scientific">Panagrolaimus davidi</name>
    <dbReference type="NCBI Taxonomy" id="227884"/>
    <lineage>
        <taxon>Eukaryota</taxon>
        <taxon>Metazoa</taxon>
        <taxon>Ecdysozoa</taxon>
        <taxon>Nematoda</taxon>
        <taxon>Chromadorea</taxon>
        <taxon>Rhabditida</taxon>
        <taxon>Tylenchina</taxon>
        <taxon>Panagrolaimomorpha</taxon>
        <taxon>Panagrolaimoidea</taxon>
        <taxon>Panagrolaimidae</taxon>
        <taxon>Panagrolaimus</taxon>
    </lineage>
</organism>
<evidence type="ECO:0000256" key="1">
    <source>
        <dbReference type="SAM" id="MobiDB-lite"/>
    </source>
</evidence>
<sequence length="195" mass="21190">MVSDNIGVDKATNKTAPRFGQTTNTVGGRFIDGDHYGTSVNVDPGYGRGTHVTGNNNGHLSNHGMGYPSHITVDKDNNGLINNSTSWTRAAKNFGPNKSFTFDTDYRKSNSENDNHKFSTENNYQKPSGFLINKGNEVGWHSAGVRVDGKNRGIVVDNSDGSQSYFGALKSWFGWKSRDAGVHVKGDNNGCINNN</sequence>
<evidence type="ECO:0000313" key="2">
    <source>
        <dbReference type="Proteomes" id="UP000887578"/>
    </source>
</evidence>
<proteinExistence type="predicted"/>
<keyword evidence="2" id="KW-1185">Reference proteome</keyword>
<dbReference type="WBParaSite" id="PDA_v2.g26627.t1">
    <property type="protein sequence ID" value="PDA_v2.g26627.t1"/>
    <property type="gene ID" value="PDA_v2.g26627"/>
</dbReference>
<feature type="region of interest" description="Disordered" evidence="1">
    <location>
        <begin position="1"/>
        <end position="21"/>
    </location>
</feature>
<accession>A0A914Q6K7</accession>
<dbReference type="AlphaFoldDB" id="A0A914Q6K7"/>